<comment type="caution">
    <text evidence="1">The sequence shown here is derived from an EMBL/GenBank/DDBJ whole genome shotgun (WGS) entry which is preliminary data.</text>
</comment>
<reference evidence="1" key="1">
    <citation type="journal article" date="2019" name="bioRxiv">
        <title>The Genome of the Zebra Mussel, Dreissena polymorpha: A Resource for Invasive Species Research.</title>
        <authorList>
            <person name="McCartney M.A."/>
            <person name="Auch B."/>
            <person name="Kono T."/>
            <person name="Mallez S."/>
            <person name="Zhang Y."/>
            <person name="Obille A."/>
            <person name="Becker A."/>
            <person name="Abrahante J.E."/>
            <person name="Garbe J."/>
            <person name="Badalamenti J.P."/>
            <person name="Herman A."/>
            <person name="Mangelson H."/>
            <person name="Liachko I."/>
            <person name="Sullivan S."/>
            <person name="Sone E.D."/>
            <person name="Koren S."/>
            <person name="Silverstein K.A.T."/>
            <person name="Beckman K.B."/>
            <person name="Gohl D.M."/>
        </authorList>
    </citation>
    <scope>NUCLEOTIDE SEQUENCE</scope>
    <source>
        <strain evidence="1">Duluth1</strain>
        <tissue evidence="1">Whole animal</tissue>
    </source>
</reference>
<sequence length="54" mass="6474">MLLKETNIFTRLLDELSIPQAKQQQKIDGGDRSNHSQLSMLIQIQMWHKRRRKL</sequence>
<gene>
    <name evidence="1" type="ORF">DPMN_048847</name>
</gene>
<proteinExistence type="predicted"/>
<evidence type="ECO:0000313" key="1">
    <source>
        <dbReference type="EMBL" id="KAH3742112.1"/>
    </source>
</evidence>
<keyword evidence="2" id="KW-1185">Reference proteome</keyword>
<reference evidence="1" key="2">
    <citation type="submission" date="2020-11" db="EMBL/GenBank/DDBJ databases">
        <authorList>
            <person name="McCartney M.A."/>
            <person name="Auch B."/>
            <person name="Kono T."/>
            <person name="Mallez S."/>
            <person name="Becker A."/>
            <person name="Gohl D.M."/>
            <person name="Silverstein K.A.T."/>
            <person name="Koren S."/>
            <person name="Bechman K.B."/>
            <person name="Herman A."/>
            <person name="Abrahante J.E."/>
            <person name="Garbe J."/>
        </authorList>
    </citation>
    <scope>NUCLEOTIDE SEQUENCE</scope>
    <source>
        <strain evidence="1">Duluth1</strain>
        <tissue evidence="1">Whole animal</tissue>
    </source>
</reference>
<protein>
    <submittedName>
        <fullName evidence="1">Uncharacterized protein</fullName>
    </submittedName>
</protein>
<accession>A0A9D4DBF7</accession>
<dbReference type="AlphaFoldDB" id="A0A9D4DBF7"/>
<name>A0A9D4DBF7_DREPO</name>
<organism evidence="1 2">
    <name type="scientific">Dreissena polymorpha</name>
    <name type="common">Zebra mussel</name>
    <name type="synonym">Mytilus polymorpha</name>
    <dbReference type="NCBI Taxonomy" id="45954"/>
    <lineage>
        <taxon>Eukaryota</taxon>
        <taxon>Metazoa</taxon>
        <taxon>Spiralia</taxon>
        <taxon>Lophotrochozoa</taxon>
        <taxon>Mollusca</taxon>
        <taxon>Bivalvia</taxon>
        <taxon>Autobranchia</taxon>
        <taxon>Heteroconchia</taxon>
        <taxon>Euheterodonta</taxon>
        <taxon>Imparidentia</taxon>
        <taxon>Neoheterodontei</taxon>
        <taxon>Myida</taxon>
        <taxon>Dreissenoidea</taxon>
        <taxon>Dreissenidae</taxon>
        <taxon>Dreissena</taxon>
    </lineage>
</organism>
<evidence type="ECO:0000313" key="2">
    <source>
        <dbReference type="Proteomes" id="UP000828390"/>
    </source>
</evidence>
<dbReference type="Proteomes" id="UP000828390">
    <property type="component" value="Unassembled WGS sequence"/>
</dbReference>
<dbReference type="EMBL" id="JAIWYP010000011">
    <property type="protein sequence ID" value="KAH3742112.1"/>
    <property type="molecule type" value="Genomic_DNA"/>
</dbReference>